<evidence type="ECO:0000313" key="1">
    <source>
        <dbReference type="Proteomes" id="UP000095286"/>
    </source>
</evidence>
<proteinExistence type="predicted"/>
<sequence length="178" mass="19615">MKSAIFCFFALFGIISGATLGRLFDEIKQFQEDNAADISIDPNGLVNIDDSIPTTNEIIEDPVPDINEISEDPATDVDGIIDDSTPLIDASTIDPVDFTDDLTNANIIDPINNDDSIATREFNEPLKGRKFQFNWDGTQLSSFNKNPFSSIRSSIRRSPSGKWAIENEIANNVPNFGI</sequence>
<protein>
    <submittedName>
        <fullName evidence="2">INCENP_ARK-bind domain-containing protein</fullName>
    </submittedName>
</protein>
<evidence type="ECO:0000313" key="2">
    <source>
        <dbReference type="WBParaSite" id="RSKR_0000136300.1"/>
    </source>
</evidence>
<dbReference type="Proteomes" id="UP000095286">
    <property type="component" value="Unplaced"/>
</dbReference>
<dbReference type="WBParaSite" id="RSKR_0000136300.1">
    <property type="protein sequence ID" value="RSKR_0000136300.1"/>
    <property type="gene ID" value="RSKR_0000136300"/>
</dbReference>
<name>A0AC35TJY5_9BILA</name>
<reference evidence="2" key="1">
    <citation type="submission" date="2016-11" db="UniProtKB">
        <authorList>
            <consortium name="WormBaseParasite"/>
        </authorList>
    </citation>
    <scope>IDENTIFICATION</scope>
    <source>
        <strain evidence="2">KR3021</strain>
    </source>
</reference>
<accession>A0AC35TJY5</accession>
<organism evidence="1 2">
    <name type="scientific">Rhabditophanes sp. KR3021</name>
    <dbReference type="NCBI Taxonomy" id="114890"/>
    <lineage>
        <taxon>Eukaryota</taxon>
        <taxon>Metazoa</taxon>
        <taxon>Ecdysozoa</taxon>
        <taxon>Nematoda</taxon>
        <taxon>Chromadorea</taxon>
        <taxon>Rhabditida</taxon>
        <taxon>Tylenchina</taxon>
        <taxon>Panagrolaimomorpha</taxon>
        <taxon>Strongyloidoidea</taxon>
        <taxon>Alloionematidae</taxon>
        <taxon>Rhabditophanes</taxon>
    </lineage>
</organism>